<dbReference type="Proteomes" id="UP000218334">
    <property type="component" value="Unassembled WGS sequence"/>
</dbReference>
<protein>
    <submittedName>
        <fullName evidence="1">Uncharacterized protein</fullName>
    </submittedName>
</protein>
<gene>
    <name evidence="1" type="ORF">ARMSODRAFT_72468</name>
</gene>
<evidence type="ECO:0000313" key="1">
    <source>
        <dbReference type="EMBL" id="PBK71338.1"/>
    </source>
</evidence>
<organism evidence="1 2">
    <name type="scientific">Armillaria solidipes</name>
    <dbReference type="NCBI Taxonomy" id="1076256"/>
    <lineage>
        <taxon>Eukaryota</taxon>
        <taxon>Fungi</taxon>
        <taxon>Dikarya</taxon>
        <taxon>Basidiomycota</taxon>
        <taxon>Agaricomycotina</taxon>
        <taxon>Agaricomycetes</taxon>
        <taxon>Agaricomycetidae</taxon>
        <taxon>Agaricales</taxon>
        <taxon>Marasmiineae</taxon>
        <taxon>Physalacriaceae</taxon>
        <taxon>Armillaria</taxon>
    </lineage>
</organism>
<accession>A0A2H3BZ54</accession>
<dbReference type="EMBL" id="KZ293424">
    <property type="protein sequence ID" value="PBK71338.1"/>
    <property type="molecule type" value="Genomic_DNA"/>
</dbReference>
<keyword evidence="2" id="KW-1185">Reference proteome</keyword>
<name>A0A2H3BZ54_9AGAR</name>
<evidence type="ECO:0000313" key="2">
    <source>
        <dbReference type="Proteomes" id="UP000218334"/>
    </source>
</evidence>
<dbReference type="AlphaFoldDB" id="A0A2H3BZ54"/>
<reference evidence="2" key="1">
    <citation type="journal article" date="2017" name="Nat. Ecol. Evol.">
        <title>Genome expansion and lineage-specific genetic innovations in the forest pathogenic fungi Armillaria.</title>
        <authorList>
            <person name="Sipos G."/>
            <person name="Prasanna A.N."/>
            <person name="Walter M.C."/>
            <person name="O'Connor E."/>
            <person name="Balint B."/>
            <person name="Krizsan K."/>
            <person name="Kiss B."/>
            <person name="Hess J."/>
            <person name="Varga T."/>
            <person name="Slot J."/>
            <person name="Riley R."/>
            <person name="Boka B."/>
            <person name="Rigling D."/>
            <person name="Barry K."/>
            <person name="Lee J."/>
            <person name="Mihaltcheva S."/>
            <person name="LaButti K."/>
            <person name="Lipzen A."/>
            <person name="Waldron R."/>
            <person name="Moloney N.M."/>
            <person name="Sperisen C."/>
            <person name="Kredics L."/>
            <person name="Vagvoelgyi C."/>
            <person name="Patrignani A."/>
            <person name="Fitzpatrick D."/>
            <person name="Nagy I."/>
            <person name="Doyle S."/>
            <person name="Anderson J.B."/>
            <person name="Grigoriev I.V."/>
            <person name="Gueldener U."/>
            <person name="Muensterkoetter M."/>
            <person name="Nagy L.G."/>
        </authorList>
    </citation>
    <scope>NUCLEOTIDE SEQUENCE [LARGE SCALE GENOMIC DNA]</scope>
    <source>
        <strain evidence="2">28-4</strain>
    </source>
</reference>
<sequence>MQAVDYRTGRAGYPKSLNRLNWKPKRISSWYHFQGPMSFRLVPDLSIYLVVSIIQTVLKHIHTYFTRSHSTV</sequence>
<proteinExistence type="predicted"/>